<dbReference type="InterPro" id="IPR005455">
    <property type="entry name" value="PFN_euk"/>
</dbReference>
<dbReference type="PRINTS" id="PR00392">
    <property type="entry name" value="PROFILIN"/>
</dbReference>
<accession>A4S1F7</accession>
<dbReference type="eggNOG" id="KOG1755">
    <property type="taxonomic scope" value="Eukaryota"/>
</dbReference>
<dbReference type="InterPro" id="IPR036140">
    <property type="entry name" value="PFN_sf"/>
</dbReference>
<evidence type="ECO:0000256" key="4">
    <source>
        <dbReference type="ARBA" id="ARBA00023203"/>
    </source>
</evidence>
<dbReference type="STRING" id="436017.A4S1F7"/>
<dbReference type="SMART" id="SM00392">
    <property type="entry name" value="PROF"/>
    <property type="match status" value="1"/>
</dbReference>
<evidence type="ECO:0000313" key="7">
    <source>
        <dbReference type="EMBL" id="ABO97651.1"/>
    </source>
</evidence>
<dbReference type="SUPFAM" id="SSF55770">
    <property type="entry name" value="Profilin (actin-binding protein)"/>
    <property type="match status" value="1"/>
</dbReference>
<proteinExistence type="inferred from homology"/>
<dbReference type="InterPro" id="IPR048278">
    <property type="entry name" value="PFN"/>
</dbReference>
<dbReference type="HOGENOM" id="CLU_120772_0_1_1"/>
<dbReference type="PANTHER" id="PTHR11604">
    <property type="entry name" value="PROFILIN"/>
    <property type="match status" value="1"/>
</dbReference>
<dbReference type="GeneID" id="5003463"/>
<dbReference type="Gramene" id="ABO97651">
    <property type="protein sequence ID" value="ABO97651"/>
    <property type="gene ID" value="OSTLU_33083"/>
</dbReference>
<dbReference type="EMBL" id="CP000588">
    <property type="protein sequence ID" value="ABO97651.1"/>
    <property type="molecule type" value="Genomic_DNA"/>
</dbReference>
<evidence type="ECO:0000313" key="8">
    <source>
        <dbReference type="Proteomes" id="UP000001568"/>
    </source>
</evidence>
<dbReference type="GO" id="GO:0005856">
    <property type="term" value="C:cytoskeleton"/>
    <property type="evidence" value="ECO:0007669"/>
    <property type="project" value="UniProtKB-SubCell"/>
</dbReference>
<dbReference type="PANTHER" id="PTHR11604:SF0">
    <property type="entry name" value="PROFILIN"/>
    <property type="match status" value="1"/>
</dbReference>
<organism evidence="7 8">
    <name type="scientific">Ostreococcus lucimarinus (strain CCE9901)</name>
    <dbReference type="NCBI Taxonomy" id="436017"/>
    <lineage>
        <taxon>Eukaryota</taxon>
        <taxon>Viridiplantae</taxon>
        <taxon>Chlorophyta</taxon>
        <taxon>Mamiellophyceae</taxon>
        <taxon>Mamiellales</taxon>
        <taxon>Bathycoccaceae</taxon>
        <taxon>Ostreococcus</taxon>
    </lineage>
</organism>
<dbReference type="Pfam" id="PF00235">
    <property type="entry name" value="Profilin"/>
    <property type="match status" value="1"/>
</dbReference>
<comment type="similarity">
    <text evidence="2 6">Belongs to the profilin family.</text>
</comment>
<keyword evidence="4 6" id="KW-0009">Actin-binding</keyword>
<dbReference type="GO" id="GO:0003785">
    <property type="term" value="F:actin monomer binding"/>
    <property type="evidence" value="ECO:0007669"/>
    <property type="project" value="TreeGrafter"/>
</dbReference>
<evidence type="ECO:0000256" key="1">
    <source>
        <dbReference type="ARBA" id="ARBA00004245"/>
    </source>
</evidence>
<keyword evidence="8" id="KW-1185">Reference proteome</keyword>
<name>A4S1F7_OSTLU</name>
<gene>
    <name evidence="7" type="ORF">OSTLU_33083</name>
</gene>
<dbReference type="RefSeq" id="XP_001419358.1">
    <property type="nucleotide sequence ID" value="XM_001419321.1"/>
</dbReference>
<dbReference type="KEGG" id="olu:OSTLU_33083"/>
<sequence>MSGWDAMIESLSVIAVPDGDAAALSACCIADHAGNVWGQSAQFPGFNADEARALMALFADPIERASEGITIGGSRYVFLNGGDDYGVVRGKRGAQHGVVIKKTKTAFVIGIHGDNLETRQVSAHVEQFGDYLASQGM</sequence>
<dbReference type="CDD" id="cd00148">
    <property type="entry name" value="PROF"/>
    <property type="match status" value="1"/>
</dbReference>
<evidence type="ECO:0000256" key="5">
    <source>
        <dbReference type="ARBA" id="ARBA00023212"/>
    </source>
</evidence>
<evidence type="ECO:0000256" key="3">
    <source>
        <dbReference type="ARBA" id="ARBA00022490"/>
    </source>
</evidence>
<evidence type="ECO:0000256" key="6">
    <source>
        <dbReference type="RuleBase" id="RU003909"/>
    </source>
</evidence>
<dbReference type="AlphaFoldDB" id="A4S1F7"/>
<protein>
    <recommendedName>
        <fullName evidence="6">Profilin</fullName>
    </recommendedName>
</protein>
<comment type="subcellular location">
    <subcellularLocation>
        <location evidence="1">Cytoplasm</location>
        <location evidence="1">Cytoskeleton</location>
    </subcellularLocation>
</comment>
<dbReference type="GO" id="GO:0005938">
    <property type="term" value="C:cell cortex"/>
    <property type="evidence" value="ECO:0007669"/>
    <property type="project" value="TreeGrafter"/>
</dbReference>
<keyword evidence="3" id="KW-0963">Cytoplasm</keyword>
<dbReference type="PRINTS" id="PR01640">
    <property type="entry name" value="PROFILINPLNT"/>
</dbReference>
<keyword evidence="5" id="KW-0206">Cytoskeleton</keyword>
<dbReference type="Proteomes" id="UP000001568">
    <property type="component" value="Chromosome 8"/>
</dbReference>
<evidence type="ECO:0000256" key="2">
    <source>
        <dbReference type="ARBA" id="ARBA00010058"/>
    </source>
</evidence>
<reference evidence="7 8" key="1">
    <citation type="journal article" date="2007" name="Proc. Natl. Acad. Sci. U.S.A.">
        <title>The tiny eukaryote Ostreococcus provides genomic insights into the paradox of plankton speciation.</title>
        <authorList>
            <person name="Palenik B."/>
            <person name="Grimwood J."/>
            <person name="Aerts A."/>
            <person name="Rouze P."/>
            <person name="Salamov A."/>
            <person name="Putnam N."/>
            <person name="Dupont C."/>
            <person name="Jorgensen R."/>
            <person name="Derelle E."/>
            <person name="Rombauts S."/>
            <person name="Zhou K."/>
            <person name="Otillar R."/>
            <person name="Merchant S.S."/>
            <person name="Podell S."/>
            <person name="Gaasterland T."/>
            <person name="Napoli C."/>
            <person name="Gendler K."/>
            <person name="Manuell A."/>
            <person name="Tai V."/>
            <person name="Vallon O."/>
            <person name="Piganeau G."/>
            <person name="Jancek S."/>
            <person name="Heijde M."/>
            <person name="Jabbari K."/>
            <person name="Bowler C."/>
            <person name="Lohr M."/>
            <person name="Robbens S."/>
            <person name="Werner G."/>
            <person name="Dubchak I."/>
            <person name="Pazour G.J."/>
            <person name="Ren Q."/>
            <person name="Paulsen I."/>
            <person name="Delwiche C."/>
            <person name="Schmutz J."/>
            <person name="Rokhsar D."/>
            <person name="Van de Peer Y."/>
            <person name="Moreau H."/>
            <person name="Grigoriev I.V."/>
        </authorList>
    </citation>
    <scope>NUCLEOTIDE SEQUENCE [LARGE SCALE GENOMIC DNA]</scope>
    <source>
        <strain evidence="7 8">CCE9901</strain>
    </source>
</reference>
<dbReference type="OrthoDB" id="421374at2759"/>
<dbReference type="OMA" id="GLQPEMC"/>
<dbReference type="Gene3D" id="3.30.450.30">
    <property type="entry name" value="Dynein light chain 2a, cytoplasmic"/>
    <property type="match status" value="1"/>
</dbReference>